<dbReference type="SUPFAM" id="SSF55681">
    <property type="entry name" value="Class II aaRS and biotin synthetases"/>
    <property type="match status" value="1"/>
</dbReference>
<dbReference type="Gene3D" id="2.30.30.100">
    <property type="match status" value="1"/>
</dbReference>
<dbReference type="GO" id="GO:0009249">
    <property type="term" value="P:protein lipoylation"/>
    <property type="evidence" value="ECO:0007669"/>
    <property type="project" value="UniProtKB-ARBA"/>
</dbReference>
<dbReference type="InterPro" id="IPR030855">
    <property type="entry name" value="Bifunct_BirA"/>
</dbReference>
<dbReference type="CDD" id="cd16442">
    <property type="entry name" value="BPL"/>
    <property type="match status" value="1"/>
</dbReference>
<gene>
    <name evidence="3" type="primary">birA</name>
    <name evidence="5" type="ORF">SAMN04515677_1118</name>
</gene>
<dbReference type="PROSITE" id="PS51733">
    <property type="entry name" value="BPL_LPL_CATALYTIC"/>
    <property type="match status" value="1"/>
</dbReference>
<name>A0A1G9SX19_9FIRM</name>
<keyword evidence="1 3" id="KW-0436">Ligase</keyword>
<keyword evidence="6" id="KW-1185">Reference proteome</keyword>
<keyword evidence="3" id="KW-0238">DNA-binding</keyword>
<protein>
    <recommendedName>
        <fullName evidence="3">Bifunctional ligase/repressor BirA</fullName>
    </recommendedName>
    <alternativeName>
        <fullName evidence="3">Biotin--[acetyl-CoA-carboxylase] ligase</fullName>
        <ecNumber evidence="3">6.3.4.15</ecNumber>
    </alternativeName>
    <alternativeName>
        <fullName evidence="3">Biotin--protein ligase</fullName>
    </alternativeName>
    <alternativeName>
        <fullName evidence="3">Biotin-[acetyl-CoA carboxylase] synthetase</fullName>
    </alternativeName>
</protein>
<comment type="catalytic activity">
    <reaction evidence="3">
        <text>biotin + L-lysyl-[protein] + ATP = N(6)-biotinyl-L-lysyl-[protein] + AMP + diphosphate + H(+)</text>
        <dbReference type="Rhea" id="RHEA:11756"/>
        <dbReference type="Rhea" id="RHEA-COMP:9752"/>
        <dbReference type="Rhea" id="RHEA-COMP:10505"/>
        <dbReference type="ChEBI" id="CHEBI:15378"/>
        <dbReference type="ChEBI" id="CHEBI:29969"/>
        <dbReference type="ChEBI" id="CHEBI:30616"/>
        <dbReference type="ChEBI" id="CHEBI:33019"/>
        <dbReference type="ChEBI" id="CHEBI:57586"/>
        <dbReference type="ChEBI" id="CHEBI:83144"/>
        <dbReference type="ChEBI" id="CHEBI:456215"/>
        <dbReference type="EC" id="6.3.4.15"/>
    </reaction>
</comment>
<dbReference type="Gene3D" id="3.30.930.10">
    <property type="entry name" value="Bira Bifunctional Protein, Domain 2"/>
    <property type="match status" value="1"/>
</dbReference>
<dbReference type="InterPro" id="IPR036390">
    <property type="entry name" value="WH_DNA-bd_sf"/>
</dbReference>
<dbReference type="Proteomes" id="UP000199068">
    <property type="component" value="Unassembled WGS sequence"/>
</dbReference>
<accession>A0A1G9SX19</accession>
<dbReference type="Pfam" id="PF02237">
    <property type="entry name" value="BPL_C"/>
    <property type="match status" value="1"/>
</dbReference>
<dbReference type="STRING" id="1121325.SAMN04515677_1118"/>
<dbReference type="PANTHER" id="PTHR12835">
    <property type="entry name" value="BIOTIN PROTEIN LIGASE"/>
    <property type="match status" value="1"/>
</dbReference>
<dbReference type="InterPro" id="IPR004143">
    <property type="entry name" value="BPL_LPL_catalytic"/>
</dbReference>
<keyword evidence="3" id="KW-0547">Nucleotide-binding</keyword>
<dbReference type="Gene3D" id="1.10.10.10">
    <property type="entry name" value="Winged helix-like DNA-binding domain superfamily/Winged helix DNA-binding domain"/>
    <property type="match status" value="1"/>
</dbReference>
<dbReference type="InterPro" id="IPR004408">
    <property type="entry name" value="Biotin_CoA_COase_ligase"/>
</dbReference>
<dbReference type="RefSeq" id="WP_092727418.1">
    <property type="nucleotide sequence ID" value="NZ_FNGW01000011.1"/>
</dbReference>
<dbReference type="Pfam" id="PF08279">
    <property type="entry name" value="HTH_11"/>
    <property type="match status" value="1"/>
</dbReference>
<keyword evidence="3" id="KW-0805">Transcription regulation</keyword>
<evidence type="ECO:0000256" key="3">
    <source>
        <dbReference type="HAMAP-Rule" id="MF_00978"/>
    </source>
</evidence>
<dbReference type="GO" id="GO:0006355">
    <property type="term" value="P:regulation of DNA-templated transcription"/>
    <property type="evidence" value="ECO:0007669"/>
    <property type="project" value="UniProtKB-UniRule"/>
</dbReference>
<feature type="binding site" evidence="3">
    <location>
        <position position="184"/>
    </location>
    <ligand>
        <name>biotin</name>
        <dbReference type="ChEBI" id="CHEBI:57586"/>
    </ligand>
</feature>
<organism evidence="5 6">
    <name type="scientific">Romboutsia lituseburensis DSM 797</name>
    <dbReference type="NCBI Taxonomy" id="1121325"/>
    <lineage>
        <taxon>Bacteria</taxon>
        <taxon>Bacillati</taxon>
        <taxon>Bacillota</taxon>
        <taxon>Clostridia</taxon>
        <taxon>Peptostreptococcales</taxon>
        <taxon>Peptostreptococcaceae</taxon>
        <taxon>Romboutsia</taxon>
    </lineage>
</organism>
<dbReference type="EC" id="6.3.4.15" evidence="3"/>
<comment type="similarity">
    <text evidence="3">Belongs to the biotin--protein ligase family.</text>
</comment>
<dbReference type="InterPro" id="IPR036388">
    <property type="entry name" value="WH-like_DNA-bd_sf"/>
</dbReference>
<keyword evidence="2 3" id="KW-0092">Biotin</keyword>
<comment type="caution">
    <text evidence="3">Lacks conserved residue(s) required for the propagation of feature annotation.</text>
</comment>
<dbReference type="EMBL" id="FNGW01000011">
    <property type="protein sequence ID" value="SDM39887.1"/>
    <property type="molecule type" value="Genomic_DNA"/>
</dbReference>
<keyword evidence="3" id="KW-0678">Repressor</keyword>
<proteinExistence type="inferred from homology"/>
<evidence type="ECO:0000313" key="5">
    <source>
        <dbReference type="EMBL" id="SDM39887.1"/>
    </source>
</evidence>
<dbReference type="PANTHER" id="PTHR12835:SF5">
    <property type="entry name" value="BIOTIN--PROTEIN LIGASE"/>
    <property type="match status" value="1"/>
</dbReference>
<keyword evidence="3" id="KW-0067">ATP-binding</keyword>
<dbReference type="InterPro" id="IPR003142">
    <property type="entry name" value="BPL_C"/>
</dbReference>
<feature type="DNA-binding region" description="H-T-H motif" evidence="3">
    <location>
        <begin position="19"/>
        <end position="38"/>
    </location>
</feature>
<evidence type="ECO:0000259" key="4">
    <source>
        <dbReference type="PROSITE" id="PS51733"/>
    </source>
</evidence>
<feature type="binding site" evidence="3">
    <location>
        <begin position="91"/>
        <end position="93"/>
    </location>
    <ligand>
        <name>biotin</name>
        <dbReference type="ChEBI" id="CHEBI:57586"/>
    </ligand>
</feature>
<dbReference type="NCBIfam" id="TIGR00121">
    <property type="entry name" value="birA_ligase"/>
    <property type="match status" value="1"/>
</dbReference>
<dbReference type="InterPro" id="IPR045864">
    <property type="entry name" value="aa-tRNA-synth_II/BPL/LPL"/>
</dbReference>
<dbReference type="GO" id="GO:0005524">
    <property type="term" value="F:ATP binding"/>
    <property type="evidence" value="ECO:0007669"/>
    <property type="project" value="UniProtKB-UniRule"/>
</dbReference>
<dbReference type="CDD" id="cd00090">
    <property type="entry name" value="HTH_ARSR"/>
    <property type="match status" value="1"/>
</dbReference>
<dbReference type="GO" id="GO:0005737">
    <property type="term" value="C:cytoplasm"/>
    <property type="evidence" value="ECO:0007669"/>
    <property type="project" value="TreeGrafter"/>
</dbReference>
<evidence type="ECO:0000256" key="2">
    <source>
        <dbReference type="ARBA" id="ARBA00023267"/>
    </source>
</evidence>
<sequence length="325" mass="36770">MREKIIETILNNQDEFISGEELSKQLGISRAAVWKHIKVLKEQGYNIESVNKKGYKLVKKPDDLLTYNNICHELDTNFMGRKIEHFDTICSTNDYAKSIASESLDGTIIISEEQTKGKGRLGRQWHSKISEGIWMSAILKPNISPYKAPFITLIAGASIVSALNKLGVNSQIKWPNDIIINNKKVAGILTELSAEIERINYIVLGIGINVKTMEFSQEISEIATSLYKENYRISRVDIVRSIIVEFERLYLDYINKGLKESTLKICREYSAIIGKEIYILQGDSKELVKCIDINDQGNLVIKDNSDKTREIMSGEVSIRGVKGYV</sequence>
<keyword evidence="3" id="KW-0804">Transcription</keyword>
<dbReference type="HAMAP" id="MF_00978">
    <property type="entry name" value="Bifunct_BirA"/>
    <property type="match status" value="1"/>
</dbReference>
<reference evidence="5 6" key="1">
    <citation type="submission" date="2016-10" db="EMBL/GenBank/DDBJ databases">
        <authorList>
            <person name="de Groot N.N."/>
        </authorList>
    </citation>
    <scope>NUCLEOTIDE SEQUENCE [LARGE SCALE GENOMIC DNA]</scope>
    <source>
        <strain evidence="5 6">DSM 797</strain>
    </source>
</reference>
<dbReference type="AlphaFoldDB" id="A0A1G9SX19"/>
<comment type="function">
    <text evidence="3">Acts both as a biotin--[acetyl-CoA-carboxylase] ligase and a repressor.</text>
</comment>
<dbReference type="SUPFAM" id="SSF46785">
    <property type="entry name" value="Winged helix' DNA-binding domain"/>
    <property type="match status" value="1"/>
</dbReference>
<dbReference type="InterPro" id="IPR013196">
    <property type="entry name" value="HTH_11"/>
</dbReference>
<dbReference type="GO" id="GO:0004077">
    <property type="term" value="F:biotin--[biotin carboxyl-carrier protein] ligase activity"/>
    <property type="evidence" value="ECO:0007669"/>
    <property type="project" value="UniProtKB-UniRule"/>
</dbReference>
<dbReference type="Pfam" id="PF03099">
    <property type="entry name" value="BPL_LplA_LipB"/>
    <property type="match status" value="1"/>
</dbReference>
<dbReference type="GO" id="GO:0003677">
    <property type="term" value="F:DNA binding"/>
    <property type="evidence" value="ECO:0007669"/>
    <property type="project" value="UniProtKB-UniRule"/>
</dbReference>
<dbReference type="GO" id="GO:0016740">
    <property type="term" value="F:transferase activity"/>
    <property type="evidence" value="ECO:0007669"/>
    <property type="project" value="UniProtKB-ARBA"/>
</dbReference>
<dbReference type="InterPro" id="IPR011991">
    <property type="entry name" value="ArsR-like_HTH"/>
</dbReference>
<evidence type="ECO:0000313" key="6">
    <source>
        <dbReference type="Proteomes" id="UP000199068"/>
    </source>
</evidence>
<feature type="binding site" evidence="3">
    <location>
        <position position="114"/>
    </location>
    <ligand>
        <name>biotin</name>
        <dbReference type="ChEBI" id="CHEBI:57586"/>
    </ligand>
</feature>
<evidence type="ECO:0000256" key="1">
    <source>
        <dbReference type="ARBA" id="ARBA00022598"/>
    </source>
</evidence>
<feature type="domain" description="BPL/LPL catalytic" evidence="4">
    <location>
        <begin position="68"/>
        <end position="254"/>
    </location>
</feature>